<proteinExistence type="predicted"/>
<name>A0AAD5QE27_PARTN</name>
<evidence type="ECO:0000313" key="4">
    <source>
        <dbReference type="Proteomes" id="UP001196413"/>
    </source>
</evidence>
<sequence>MFAVNIILVVYFITVVIGKRNEIGYVPIKGNLWRAKHISEIYSNVSREFEDFTRHCKTTISENTGIVYHYSPNGTVYSLAYVDQTMCVYTLDRSLLSNVANISNLTFYFACDDTCCAMECCQRDLQMTIIGIALIVISICIFVFYVSIYFGGLFCAWKNGALGRRHTVSARSPLHHKESIILKNGTFDS</sequence>
<dbReference type="EMBL" id="JAHQIW010000413">
    <property type="protein sequence ID" value="KAJ1347967.1"/>
    <property type="molecule type" value="Genomic_DNA"/>
</dbReference>
<gene>
    <name evidence="3" type="ORF">KIN20_003162</name>
</gene>
<keyword evidence="1" id="KW-0812">Transmembrane</keyword>
<protein>
    <recommendedName>
        <fullName evidence="5">CX domain-containing protein</fullName>
    </recommendedName>
</protein>
<feature type="chain" id="PRO_5041922267" description="CX domain-containing protein" evidence="2">
    <location>
        <begin position="19"/>
        <end position="189"/>
    </location>
</feature>
<comment type="caution">
    <text evidence="3">The sequence shown here is derived from an EMBL/GenBank/DDBJ whole genome shotgun (WGS) entry which is preliminary data.</text>
</comment>
<keyword evidence="1" id="KW-0472">Membrane</keyword>
<feature type="transmembrane region" description="Helical" evidence="1">
    <location>
        <begin position="129"/>
        <end position="157"/>
    </location>
</feature>
<keyword evidence="2" id="KW-0732">Signal</keyword>
<dbReference type="Proteomes" id="UP001196413">
    <property type="component" value="Unassembled WGS sequence"/>
</dbReference>
<accession>A0AAD5QE27</accession>
<dbReference type="AlphaFoldDB" id="A0AAD5QE27"/>
<evidence type="ECO:0000256" key="1">
    <source>
        <dbReference type="SAM" id="Phobius"/>
    </source>
</evidence>
<feature type="signal peptide" evidence="2">
    <location>
        <begin position="1"/>
        <end position="18"/>
    </location>
</feature>
<organism evidence="3 4">
    <name type="scientific">Parelaphostrongylus tenuis</name>
    <name type="common">Meningeal worm</name>
    <dbReference type="NCBI Taxonomy" id="148309"/>
    <lineage>
        <taxon>Eukaryota</taxon>
        <taxon>Metazoa</taxon>
        <taxon>Ecdysozoa</taxon>
        <taxon>Nematoda</taxon>
        <taxon>Chromadorea</taxon>
        <taxon>Rhabditida</taxon>
        <taxon>Rhabditina</taxon>
        <taxon>Rhabditomorpha</taxon>
        <taxon>Strongyloidea</taxon>
        <taxon>Metastrongylidae</taxon>
        <taxon>Parelaphostrongylus</taxon>
    </lineage>
</organism>
<evidence type="ECO:0000256" key="2">
    <source>
        <dbReference type="SAM" id="SignalP"/>
    </source>
</evidence>
<keyword evidence="4" id="KW-1185">Reference proteome</keyword>
<evidence type="ECO:0008006" key="5">
    <source>
        <dbReference type="Google" id="ProtNLM"/>
    </source>
</evidence>
<evidence type="ECO:0000313" key="3">
    <source>
        <dbReference type="EMBL" id="KAJ1347967.1"/>
    </source>
</evidence>
<keyword evidence="1" id="KW-1133">Transmembrane helix</keyword>
<reference evidence="3" key="1">
    <citation type="submission" date="2021-06" db="EMBL/GenBank/DDBJ databases">
        <title>Parelaphostrongylus tenuis whole genome reference sequence.</title>
        <authorList>
            <person name="Garwood T.J."/>
            <person name="Larsen P.A."/>
            <person name="Fountain-Jones N.M."/>
            <person name="Garbe J.R."/>
            <person name="Macchietto M.G."/>
            <person name="Kania S.A."/>
            <person name="Gerhold R.W."/>
            <person name="Richards J.E."/>
            <person name="Wolf T.M."/>
        </authorList>
    </citation>
    <scope>NUCLEOTIDE SEQUENCE</scope>
    <source>
        <strain evidence="3">MNPRO001-30</strain>
        <tissue evidence="3">Meninges</tissue>
    </source>
</reference>